<keyword evidence="5" id="KW-1185">Reference proteome</keyword>
<comment type="subcellular location">
    <subcellularLocation>
        <location evidence="3">Cytoplasm</location>
    </subcellularLocation>
</comment>
<evidence type="ECO:0000256" key="2">
    <source>
        <dbReference type="ARBA" id="ARBA00023186"/>
    </source>
</evidence>
<evidence type="ECO:0000256" key="1">
    <source>
        <dbReference type="ARBA" id="ARBA00022988"/>
    </source>
</evidence>
<dbReference type="InterPro" id="IPR002639">
    <property type="entry name" value="UreF"/>
</dbReference>
<accession>A0ABM7X6C6</accession>
<gene>
    <name evidence="3" type="primary">ureF</name>
    <name evidence="4" type="ORF">AMPC_04850</name>
</gene>
<dbReference type="Gene3D" id="1.10.4190.10">
    <property type="entry name" value="Urease accessory protein UreF"/>
    <property type="match status" value="1"/>
</dbReference>
<comment type="function">
    <text evidence="3">Required for maturation of urease via the functional incorporation of the urease nickel metallocenter.</text>
</comment>
<dbReference type="EMBL" id="AP025592">
    <property type="protein sequence ID" value="BDG07372.1"/>
    <property type="molecule type" value="Genomic_DNA"/>
</dbReference>
<evidence type="ECO:0000313" key="4">
    <source>
        <dbReference type="EMBL" id="BDG07372.1"/>
    </source>
</evidence>
<organism evidence="4 5">
    <name type="scientific">Anaeromyxobacter paludicola</name>
    <dbReference type="NCBI Taxonomy" id="2918171"/>
    <lineage>
        <taxon>Bacteria</taxon>
        <taxon>Pseudomonadati</taxon>
        <taxon>Myxococcota</taxon>
        <taxon>Myxococcia</taxon>
        <taxon>Myxococcales</taxon>
        <taxon>Cystobacterineae</taxon>
        <taxon>Anaeromyxobacteraceae</taxon>
        <taxon>Anaeromyxobacter</taxon>
    </lineage>
</organism>
<keyword evidence="2 3" id="KW-0143">Chaperone</keyword>
<keyword evidence="3" id="KW-0963">Cytoplasm</keyword>
<keyword evidence="1 3" id="KW-0996">Nickel insertion</keyword>
<dbReference type="Proteomes" id="UP001162734">
    <property type="component" value="Chromosome"/>
</dbReference>
<dbReference type="HAMAP" id="MF_01385">
    <property type="entry name" value="UreF"/>
    <property type="match status" value="1"/>
</dbReference>
<reference evidence="5" key="1">
    <citation type="journal article" date="2022" name="Int. J. Syst. Evol. Microbiol.">
        <title>Anaeromyxobacter oryzae sp. nov., Anaeromyxobacter diazotrophicus sp. nov. and Anaeromyxobacter paludicola sp. nov., isolated from paddy soils.</title>
        <authorList>
            <person name="Itoh H."/>
            <person name="Xu Z."/>
            <person name="Mise K."/>
            <person name="Masuda Y."/>
            <person name="Ushijima N."/>
            <person name="Hayakawa C."/>
            <person name="Shiratori Y."/>
            <person name="Senoo K."/>
        </authorList>
    </citation>
    <scope>NUCLEOTIDE SEQUENCE [LARGE SCALE GENOMIC DNA]</scope>
    <source>
        <strain evidence="5">Red630</strain>
    </source>
</reference>
<dbReference type="PIRSF" id="PIRSF009467">
    <property type="entry name" value="Ureas_acces_UreF"/>
    <property type="match status" value="1"/>
</dbReference>
<sequence>MRAADLALWQLADSAFPAGGFAHSGGLEAAAQLGLVRGAAGLRAFAVEALWQAGHLTLPFVLAAQADPAAHAALDRRLDAQLVAAVANRASREQGQGLWRAAAAAFGGEPARLAGEVARDGLPGHLPVALGAVAGALGLERLQAGRLHLFLVLRGVLSAAVRLGAAGPLEAQGLQAALAPALEEALAACEARSPSEAALTSPLLELAQAQADRLYSRLFRS</sequence>
<evidence type="ECO:0000256" key="3">
    <source>
        <dbReference type="HAMAP-Rule" id="MF_01385"/>
    </source>
</evidence>
<name>A0ABM7X6C6_9BACT</name>
<comment type="similarity">
    <text evidence="3">Belongs to the UreF family.</text>
</comment>
<evidence type="ECO:0000313" key="5">
    <source>
        <dbReference type="Proteomes" id="UP001162734"/>
    </source>
</evidence>
<protein>
    <recommendedName>
        <fullName evidence="3">Urease accessory protein UreF</fullName>
    </recommendedName>
</protein>
<dbReference type="PANTHER" id="PTHR33620">
    <property type="entry name" value="UREASE ACCESSORY PROTEIN F"/>
    <property type="match status" value="1"/>
</dbReference>
<dbReference type="PANTHER" id="PTHR33620:SF1">
    <property type="entry name" value="UREASE ACCESSORY PROTEIN F"/>
    <property type="match status" value="1"/>
</dbReference>
<comment type="subunit">
    <text evidence="3">UreD, UreF and UreG form a complex that acts as a GTP-hydrolysis-dependent molecular chaperone, activating the urease apoprotein by helping to assemble the nickel containing metallocenter of UreC. The UreE protein probably delivers the nickel.</text>
</comment>
<dbReference type="InterPro" id="IPR038277">
    <property type="entry name" value="UreF_sf"/>
</dbReference>
<dbReference type="RefSeq" id="WP_248344057.1">
    <property type="nucleotide sequence ID" value="NZ_AP025592.1"/>
</dbReference>
<dbReference type="Pfam" id="PF01730">
    <property type="entry name" value="UreF"/>
    <property type="match status" value="1"/>
</dbReference>
<proteinExistence type="inferred from homology"/>